<accession>A0A915IRN5</accession>
<protein>
    <submittedName>
        <fullName evidence="2">Uncharacterized protein</fullName>
    </submittedName>
</protein>
<reference evidence="2" key="1">
    <citation type="submission" date="2022-11" db="UniProtKB">
        <authorList>
            <consortium name="WormBaseParasite"/>
        </authorList>
    </citation>
    <scope>IDENTIFICATION</scope>
</reference>
<dbReference type="WBParaSite" id="nRc.2.0.1.t16054-RA">
    <property type="protein sequence ID" value="nRc.2.0.1.t16054-RA"/>
    <property type="gene ID" value="nRc.2.0.1.g16054"/>
</dbReference>
<proteinExistence type="predicted"/>
<dbReference type="Proteomes" id="UP000887565">
    <property type="component" value="Unplaced"/>
</dbReference>
<evidence type="ECO:0000313" key="1">
    <source>
        <dbReference type="Proteomes" id="UP000887565"/>
    </source>
</evidence>
<name>A0A915IRN5_ROMCU</name>
<dbReference type="AlphaFoldDB" id="A0A915IRN5"/>
<sequence>MILRSLNYKGRAFFYVEVSGGNGKVLCILPFKGLNTAAWLCWAIFPYPCSFPNKYTFFGRFYLSNNTVFQRKFDQICNKDS</sequence>
<evidence type="ECO:0000313" key="2">
    <source>
        <dbReference type="WBParaSite" id="nRc.2.0.1.t16054-RA"/>
    </source>
</evidence>
<organism evidence="1 2">
    <name type="scientific">Romanomermis culicivorax</name>
    <name type="common">Nematode worm</name>
    <dbReference type="NCBI Taxonomy" id="13658"/>
    <lineage>
        <taxon>Eukaryota</taxon>
        <taxon>Metazoa</taxon>
        <taxon>Ecdysozoa</taxon>
        <taxon>Nematoda</taxon>
        <taxon>Enoplea</taxon>
        <taxon>Dorylaimia</taxon>
        <taxon>Mermithida</taxon>
        <taxon>Mermithoidea</taxon>
        <taxon>Mermithidae</taxon>
        <taxon>Romanomermis</taxon>
    </lineage>
</organism>
<keyword evidence="1" id="KW-1185">Reference proteome</keyword>